<name>A0ABP0UBG5_9BRYO</name>
<accession>A0ABP0UBG5</accession>
<protein>
    <submittedName>
        <fullName evidence="1">Uncharacterized protein</fullName>
    </submittedName>
</protein>
<evidence type="ECO:0000313" key="2">
    <source>
        <dbReference type="Proteomes" id="UP001497512"/>
    </source>
</evidence>
<reference evidence="1" key="1">
    <citation type="submission" date="2024-02" db="EMBL/GenBank/DDBJ databases">
        <authorList>
            <consortium name="ELIXIR-Norway"/>
            <consortium name="Elixir Norway"/>
        </authorList>
    </citation>
    <scope>NUCLEOTIDE SEQUENCE</scope>
</reference>
<dbReference type="EMBL" id="OZ019894">
    <property type="protein sequence ID" value="CAK9217055.1"/>
    <property type="molecule type" value="Genomic_DNA"/>
</dbReference>
<keyword evidence="2" id="KW-1185">Reference proteome</keyword>
<evidence type="ECO:0000313" key="1">
    <source>
        <dbReference type="EMBL" id="CAK9217055.1"/>
    </source>
</evidence>
<organism evidence="1 2">
    <name type="scientific">Sphagnum troendelagicum</name>
    <dbReference type="NCBI Taxonomy" id="128251"/>
    <lineage>
        <taxon>Eukaryota</taxon>
        <taxon>Viridiplantae</taxon>
        <taxon>Streptophyta</taxon>
        <taxon>Embryophyta</taxon>
        <taxon>Bryophyta</taxon>
        <taxon>Sphagnophytina</taxon>
        <taxon>Sphagnopsida</taxon>
        <taxon>Sphagnales</taxon>
        <taxon>Sphagnaceae</taxon>
        <taxon>Sphagnum</taxon>
    </lineage>
</organism>
<dbReference type="Proteomes" id="UP001497512">
    <property type="component" value="Chromosome 2"/>
</dbReference>
<gene>
    <name evidence="1" type="ORF">CSSPTR1EN2_LOCUS13779</name>
</gene>
<sequence length="150" mass="17001">MAAPSVCQIFVTSSISLVAAHLEVTLGVRLPIDRILSDNKQDSERDIPLNGRRFLSLQELDVLLEIFFASSSHSEEKRNESECASSIQDLVEPLSHISSRTETKRFALPLERYIDALLELVRKFRTKLHIAFSIPDRSAELLQIVTQRIL</sequence>
<proteinExistence type="predicted"/>